<reference evidence="2 3" key="1">
    <citation type="submission" date="2020-07" db="EMBL/GenBank/DDBJ databases">
        <title>Moheibacter lacus sp. nov., a member of the family Flavobacteriaceae isolated from freshwater lake sediment.</title>
        <authorList>
            <person name="Liu Y."/>
        </authorList>
    </citation>
    <scope>NUCLEOTIDE SEQUENCE [LARGE SCALE GENOMIC DNA]</scope>
    <source>
        <strain evidence="2 3">BDHS18</strain>
    </source>
</reference>
<keyword evidence="1" id="KW-0812">Transmembrane</keyword>
<accession>A0A838ZN54</accession>
<organism evidence="2 3">
    <name type="scientific">Moheibacter lacus</name>
    <dbReference type="NCBI Taxonomy" id="2745851"/>
    <lineage>
        <taxon>Bacteria</taxon>
        <taxon>Pseudomonadati</taxon>
        <taxon>Bacteroidota</taxon>
        <taxon>Flavobacteriia</taxon>
        <taxon>Flavobacteriales</taxon>
        <taxon>Weeksellaceae</taxon>
        <taxon>Moheibacter</taxon>
    </lineage>
</organism>
<evidence type="ECO:0000313" key="2">
    <source>
        <dbReference type="EMBL" id="MBA5629076.1"/>
    </source>
</evidence>
<dbReference type="EMBL" id="JACDZE010000001">
    <property type="protein sequence ID" value="MBA5629076.1"/>
    <property type="molecule type" value="Genomic_DNA"/>
</dbReference>
<name>A0A838ZN54_9FLAO</name>
<dbReference type="AlphaFoldDB" id="A0A838ZN54"/>
<keyword evidence="3" id="KW-1185">Reference proteome</keyword>
<protein>
    <submittedName>
        <fullName evidence="2">Uncharacterized protein</fullName>
    </submittedName>
</protein>
<feature type="transmembrane region" description="Helical" evidence="1">
    <location>
        <begin position="12"/>
        <end position="40"/>
    </location>
</feature>
<proteinExistence type="predicted"/>
<gene>
    <name evidence="2" type="ORF">HU137_04745</name>
</gene>
<evidence type="ECO:0000256" key="1">
    <source>
        <dbReference type="SAM" id="Phobius"/>
    </source>
</evidence>
<keyword evidence="1" id="KW-0472">Membrane</keyword>
<comment type="caution">
    <text evidence="2">The sequence shown here is derived from an EMBL/GenBank/DDBJ whole genome shotgun (WGS) entry which is preliminary data.</text>
</comment>
<evidence type="ECO:0000313" key="3">
    <source>
        <dbReference type="Proteomes" id="UP000552241"/>
    </source>
</evidence>
<dbReference type="Proteomes" id="UP000552241">
    <property type="component" value="Unassembled WGS sequence"/>
</dbReference>
<sequence length="169" mass="19834">MMKDLFFTIGRILGVVTIFLCINFYYIVFFSITYFLSLIFIWISNSTIKNKIVWTILPIVLGFLYMLIIDRTHQLILKSKSLSVDYILPLNFTGEIIVFDNVNCGQNKVIENERIVIQVPENGIVYYSGSLNNEGYIDNVFRYEKGNMTVKTLYESMFWEGTKEYHEQN</sequence>
<keyword evidence="1" id="KW-1133">Transmembrane helix</keyword>
<feature type="transmembrane region" description="Helical" evidence="1">
    <location>
        <begin position="52"/>
        <end position="69"/>
    </location>
</feature>